<comment type="catalytic activity">
    <reaction evidence="4">
        <text>ATP + H2O = ADP + phosphate + H(+)</text>
        <dbReference type="Rhea" id="RHEA:13065"/>
        <dbReference type="ChEBI" id="CHEBI:15377"/>
        <dbReference type="ChEBI" id="CHEBI:15378"/>
        <dbReference type="ChEBI" id="CHEBI:30616"/>
        <dbReference type="ChEBI" id="CHEBI:43474"/>
        <dbReference type="ChEBI" id="CHEBI:456216"/>
        <dbReference type="EC" id="3.6.4.13"/>
    </reaction>
</comment>
<keyword evidence="2 4" id="KW-0378">Hydrolase</keyword>
<dbReference type="EMBL" id="CATOUU010000687">
    <property type="protein sequence ID" value="CAI9941176.1"/>
    <property type="molecule type" value="Genomic_DNA"/>
</dbReference>
<organism evidence="6">
    <name type="scientific">Hexamita inflata</name>
    <dbReference type="NCBI Taxonomy" id="28002"/>
    <lineage>
        <taxon>Eukaryota</taxon>
        <taxon>Metamonada</taxon>
        <taxon>Diplomonadida</taxon>
        <taxon>Hexamitidae</taxon>
        <taxon>Hexamitinae</taxon>
        <taxon>Hexamita</taxon>
    </lineage>
</organism>
<sequence length="425" mass="48949">MKQQLQQYECKQLEQLIKNCEQLNFTNLFQIQQLTLSLNTDQNVFVQAPCGSGKTFAALLPFLLKQEPQIVIYLCTSLNLCKQVSSLIEQLTAGIPFFQQHSDFRLIQKPVPTNKSHFIVATPHQLQLFLKQNLIYIQTKTTLIIDEADHQIQNNQVLFNDLFMNLVQRQNLNFNLNNSAYSILQSVNAQKLNYFFMSATLRARESIFNNLNLMPGQLVQIDSMKQNYKSMLIHTHEYFKAFYMMVKMQTIQLPAVVFFEDYQMLSNICLDLLKIQQEETFTINVLMDKWNPMQSGFLNVNQEIADGQLVLTTDESARGLDYPILKSAVSIGKTSEEILQHRLGRAGRGDNEGFGFVLGQERKLANVLSQIGGIQIFQNFDQFLTENPCENQNETEAHVARYIEWKKTVKEEETGLYELIQGANQ</sequence>
<dbReference type="GO" id="GO:0005524">
    <property type="term" value="F:ATP binding"/>
    <property type="evidence" value="ECO:0007669"/>
    <property type="project" value="UniProtKB-UniRule"/>
</dbReference>
<evidence type="ECO:0000256" key="3">
    <source>
        <dbReference type="ARBA" id="ARBA00022840"/>
    </source>
</evidence>
<dbReference type="InterPro" id="IPR014001">
    <property type="entry name" value="Helicase_ATP-bd"/>
</dbReference>
<keyword evidence="4 6" id="KW-0347">Helicase</keyword>
<name>A0AA86PKX2_9EUKA</name>
<reference evidence="7 8" key="2">
    <citation type="submission" date="2024-07" db="EMBL/GenBank/DDBJ databases">
        <authorList>
            <person name="Akdeniz Z."/>
        </authorList>
    </citation>
    <scope>NUCLEOTIDE SEQUENCE [LARGE SCALE GENOMIC DNA]</scope>
</reference>
<evidence type="ECO:0000313" key="7">
    <source>
        <dbReference type="EMBL" id="CAL6016121.1"/>
    </source>
</evidence>
<evidence type="ECO:0000256" key="1">
    <source>
        <dbReference type="ARBA" id="ARBA00022741"/>
    </source>
</evidence>
<dbReference type="SMART" id="SM00487">
    <property type="entry name" value="DEXDc"/>
    <property type="match status" value="1"/>
</dbReference>
<dbReference type="Proteomes" id="UP001642409">
    <property type="component" value="Unassembled WGS sequence"/>
</dbReference>
<protein>
    <recommendedName>
        <fullName evidence="4">ATP-dependent RNA helicase</fullName>
        <ecNumber evidence="4">3.6.4.13</ecNumber>
    </recommendedName>
</protein>
<dbReference type="PROSITE" id="PS51192">
    <property type="entry name" value="HELICASE_ATP_BIND_1"/>
    <property type="match status" value="1"/>
</dbReference>
<dbReference type="GO" id="GO:0003723">
    <property type="term" value="F:RNA binding"/>
    <property type="evidence" value="ECO:0007669"/>
    <property type="project" value="UniProtKB-UniRule"/>
</dbReference>
<accession>A0AA86PKX2</accession>
<dbReference type="Pfam" id="PF00270">
    <property type="entry name" value="DEAD"/>
    <property type="match status" value="1"/>
</dbReference>
<dbReference type="SUPFAM" id="SSF52540">
    <property type="entry name" value="P-loop containing nucleoside triphosphate hydrolases"/>
    <property type="match status" value="1"/>
</dbReference>
<evidence type="ECO:0000259" key="5">
    <source>
        <dbReference type="PROSITE" id="PS51192"/>
    </source>
</evidence>
<comment type="domain">
    <text evidence="4">The Q motif is unique to and characteristic of the DEAD box family of RNA helicases and controls ATP binding and hydrolysis.</text>
</comment>
<dbReference type="Gene3D" id="3.40.50.300">
    <property type="entry name" value="P-loop containing nucleotide triphosphate hydrolases"/>
    <property type="match status" value="2"/>
</dbReference>
<comment type="caution">
    <text evidence="6">The sequence shown here is derived from an EMBL/GenBank/DDBJ whole genome shotgun (WGS) entry which is preliminary data.</text>
</comment>
<dbReference type="InterPro" id="IPR027417">
    <property type="entry name" value="P-loop_NTPase"/>
</dbReference>
<keyword evidence="8" id="KW-1185">Reference proteome</keyword>
<dbReference type="InterPro" id="IPR011545">
    <property type="entry name" value="DEAD/DEAH_box_helicase_dom"/>
</dbReference>
<proteinExistence type="inferred from homology"/>
<dbReference type="GO" id="GO:0016787">
    <property type="term" value="F:hydrolase activity"/>
    <property type="evidence" value="ECO:0007669"/>
    <property type="project" value="UniProtKB-KW"/>
</dbReference>
<gene>
    <name evidence="7" type="ORF">HINF_LOCUS25357</name>
    <name evidence="6" type="ORF">HINF_LOCUS28821</name>
</gene>
<evidence type="ECO:0000313" key="8">
    <source>
        <dbReference type="Proteomes" id="UP001642409"/>
    </source>
</evidence>
<dbReference type="AlphaFoldDB" id="A0AA86PKX2"/>
<evidence type="ECO:0000256" key="2">
    <source>
        <dbReference type="ARBA" id="ARBA00022801"/>
    </source>
</evidence>
<dbReference type="EMBL" id="CAXDID020000075">
    <property type="protein sequence ID" value="CAL6016121.1"/>
    <property type="molecule type" value="Genomic_DNA"/>
</dbReference>
<dbReference type="GO" id="GO:0003724">
    <property type="term" value="F:RNA helicase activity"/>
    <property type="evidence" value="ECO:0007669"/>
    <property type="project" value="UniProtKB-EC"/>
</dbReference>
<comment type="similarity">
    <text evidence="4">Belongs to the DEAD box helicase family.</text>
</comment>
<dbReference type="PANTHER" id="PTHR24031">
    <property type="entry name" value="RNA HELICASE"/>
    <property type="match status" value="1"/>
</dbReference>
<evidence type="ECO:0000256" key="4">
    <source>
        <dbReference type="RuleBase" id="RU365068"/>
    </source>
</evidence>
<keyword evidence="4" id="KW-0694">RNA-binding</keyword>
<evidence type="ECO:0000313" key="6">
    <source>
        <dbReference type="EMBL" id="CAI9941176.1"/>
    </source>
</evidence>
<dbReference type="EC" id="3.6.4.13" evidence="4"/>
<reference evidence="6" key="1">
    <citation type="submission" date="2023-06" db="EMBL/GenBank/DDBJ databases">
        <authorList>
            <person name="Kurt Z."/>
        </authorList>
    </citation>
    <scope>NUCLEOTIDE SEQUENCE</scope>
</reference>
<keyword evidence="1 4" id="KW-0547">Nucleotide-binding</keyword>
<comment type="function">
    <text evidence="4">RNA helicase.</text>
</comment>
<feature type="domain" description="Helicase ATP-binding" evidence="5">
    <location>
        <begin position="35"/>
        <end position="219"/>
    </location>
</feature>
<keyword evidence="3 4" id="KW-0067">ATP-binding</keyword>